<evidence type="ECO:0000313" key="1">
    <source>
        <dbReference type="EMBL" id="RZQ51942.1"/>
    </source>
</evidence>
<dbReference type="EMBL" id="PPSX01000070">
    <property type="protein sequence ID" value="RZQ51942.1"/>
    <property type="molecule type" value="Genomic_DNA"/>
</dbReference>
<dbReference type="Proteomes" id="UP000291338">
    <property type="component" value="Unassembled WGS sequence"/>
</dbReference>
<evidence type="ECO:0000313" key="2">
    <source>
        <dbReference type="Proteomes" id="UP000291338"/>
    </source>
</evidence>
<protein>
    <submittedName>
        <fullName evidence="1">Uncharacterized protein</fullName>
    </submittedName>
</protein>
<reference evidence="1 2" key="1">
    <citation type="submission" date="2018-01" db="EMBL/GenBank/DDBJ databases">
        <title>Co-occurrence of chitin degradation, pigmentation and bioactivity in marine Pseudoalteromonas.</title>
        <authorList>
            <person name="Paulsen S."/>
            <person name="Gram L."/>
            <person name="Machado H."/>
        </authorList>
    </citation>
    <scope>NUCLEOTIDE SEQUENCE [LARGE SCALE GENOMIC DNA]</scope>
    <source>
        <strain evidence="1 2">S3898</strain>
    </source>
</reference>
<organism evidence="1 2">
    <name type="scientific">Pseudoalteromonas phenolica</name>
    <dbReference type="NCBI Taxonomy" id="161398"/>
    <lineage>
        <taxon>Bacteria</taxon>
        <taxon>Pseudomonadati</taxon>
        <taxon>Pseudomonadota</taxon>
        <taxon>Gammaproteobacteria</taxon>
        <taxon>Alteromonadales</taxon>
        <taxon>Pseudoalteromonadaceae</taxon>
        <taxon>Pseudoalteromonas</taxon>
    </lineage>
</organism>
<accession>A0A4Q7IK23</accession>
<sequence>MRILLILLLLLIIIPLPFQSAKGASASFKASIKGWRPEVQSKIQVLGEFSSCRVVNALKFDNFNSACFLKKESKGWQLESFASQCEVECIKVSNINTITNTVRFNQINP</sequence>
<comment type="caution">
    <text evidence="1">The sequence shown here is derived from an EMBL/GenBank/DDBJ whole genome shotgun (WGS) entry which is preliminary data.</text>
</comment>
<proteinExistence type="predicted"/>
<dbReference type="RefSeq" id="WP_130256680.1">
    <property type="nucleotide sequence ID" value="NZ_PPSX01000070.1"/>
</dbReference>
<gene>
    <name evidence="1" type="ORF">C1E23_16860</name>
</gene>
<name>A0A4Q7IK23_9GAMM</name>
<dbReference type="AlphaFoldDB" id="A0A4Q7IK23"/>